<evidence type="ECO:0000256" key="4">
    <source>
        <dbReference type="ARBA" id="ARBA00030169"/>
    </source>
</evidence>
<comment type="caution">
    <text evidence="6">The sequence shown here is derived from an EMBL/GenBank/DDBJ whole genome shotgun (WGS) entry which is preliminary data.</text>
</comment>
<evidence type="ECO:0000313" key="6">
    <source>
        <dbReference type="EMBL" id="MQX14681.1"/>
    </source>
</evidence>
<dbReference type="PANTHER" id="PTHR33254">
    <property type="entry name" value="4-HYDROXY-4-METHYL-2-OXOGLUTARATE ALDOLASE 3-RELATED"/>
    <property type="match status" value="1"/>
</dbReference>
<dbReference type="Pfam" id="PF03737">
    <property type="entry name" value="RraA-like"/>
    <property type="match status" value="1"/>
</dbReference>
<dbReference type="Proteomes" id="UP000439983">
    <property type="component" value="Unassembled WGS sequence"/>
</dbReference>
<dbReference type="PANTHER" id="PTHR33254:SF4">
    <property type="entry name" value="4-HYDROXY-4-METHYL-2-OXOGLUTARATE ALDOLASE 3-RELATED"/>
    <property type="match status" value="1"/>
</dbReference>
<organism evidence="6 7">
    <name type="scientific">Sinorhizobium terangae</name>
    <dbReference type="NCBI Taxonomy" id="110322"/>
    <lineage>
        <taxon>Bacteria</taxon>
        <taxon>Pseudomonadati</taxon>
        <taxon>Pseudomonadota</taxon>
        <taxon>Alphaproteobacteria</taxon>
        <taxon>Hyphomicrobiales</taxon>
        <taxon>Rhizobiaceae</taxon>
        <taxon>Sinorhizobium/Ensifer group</taxon>
        <taxon>Sinorhizobium</taxon>
    </lineage>
</organism>
<proteinExistence type="predicted"/>
<dbReference type="GO" id="GO:0046872">
    <property type="term" value="F:metal ion binding"/>
    <property type="evidence" value="ECO:0007669"/>
    <property type="project" value="UniProtKB-KW"/>
</dbReference>
<comment type="cofactor">
    <cofactor evidence="5">
        <name>Mg(2+)</name>
        <dbReference type="ChEBI" id="CHEBI:18420"/>
    </cofactor>
</comment>
<dbReference type="OrthoDB" id="9812532at2"/>
<evidence type="ECO:0000256" key="5">
    <source>
        <dbReference type="PIRSR" id="PIRSR605493-1"/>
    </source>
</evidence>
<dbReference type="EMBL" id="WITC01000033">
    <property type="protein sequence ID" value="MQX14681.1"/>
    <property type="molecule type" value="Genomic_DNA"/>
</dbReference>
<reference evidence="6 7" key="1">
    <citation type="journal article" date="2013" name="Genome Biol.">
        <title>Comparative genomics of the core and accessory genomes of 48 Sinorhizobium strains comprising five genospecies.</title>
        <authorList>
            <person name="Sugawara M."/>
            <person name="Epstein B."/>
            <person name="Badgley B.D."/>
            <person name="Unno T."/>
            <person name="Xu L."/>
            <person name="Reese J."/>
            <person name="Gyaneshwar P."/>
            <person name="Denny R."/>
            <person name="Mudge J."/>
            <person name="Bharti A.K."/>
            <person name="Farmer A.D."/>
            <person name="May G.D."/>
            <person name="Woodward J.E."/>
            <person name="Medigue C."/>
            <person name="Vallenet D."/>
            <person name="Lajus A."/>
            <person name="Rouy Z."/>
            <person name="Martinez-Vaz B."/>
            <person name="Tiffin P."/>
            <person name="Young N.D."/>
            <person name="Sadowsky M.J."/>
        </authorList>
    </citation>
    <scope>NUCLEOTIDE SEQUENCE [LARGE SCALE GENOMIC DNA]</scope>
    <source>
        <strain evidence="6 7">USDA4894</strain>
    </source>
</reference>
<keyword evidence="5" id="KW-0479">Metal-binding</keyword>
<protein>
    <recommendedName>
        <fullName evidence="2">Putative 4-hydroxy-4-methyl-2-oxoglutarate aldolase</fullName>
    </recommendedName>
    <alternativeName>
        <fullName evidence="3">Regulator of ribonuclease activity homolog</fullName>
    </alternativeName>
    <alternativeName>
        <fullName evidence="4">RraA-like protein</fullName>
    </alternativeName>
</protein>
<comment type="cofactor">
    <cofactor evidence="1">
        <name>a divalent metal cation</name>
        <dbReference type="ChEBI" id="CHEBI:60240"/>
    </cofactor>
</comment>
<feature type="binding site" evidence="5">
    <location>
        <position position="118"/>
    </location>
    <ligand>
        <name>Mg(2+)</name>
        <dbReference type="ChEBI" id="CHEBI:18420"/>
    </ligand>
</feature>
<feature type="binding site" evidence="5">
    <location>
        <begin position="95"/>
        <end position="98"/>
    </location>
    <ligand>
        <name>substrate</name>
    </ligand>
</feature>
<dbReference type="SUPFAM" id="SSF89562">
    <property type="entry name" value="RraA-like"/>
    <property type="match status" value="1"/>
</dbReference>
<dbReference type="AlphaFoldDB" id="A0A6N7LA40"/>
<dbReference type="RefSeq" id="WP_153437857.1">
    <property type="nucleotide sequence ID" value="NZ_JACIGA010000008.1"/>
</dbReference>
<evidence type="ECO:0000256" key="1">
    <source>
        <dbReference type="ARBA" id="ARBA00001968"/>
    </source>
</evidence>
<evidence type="ECO:0000256" key="3">
    <source>
        <dbReference type="ARBA" id="ARBA00029596"/>
    </source>
</evidence>
<name>A0A6N7LA40_SINTE</name>
<accession>A0A6N7LA40</accession>
<evidence type="ECO:0000313" key="7">
    <source>
        <dbReference type="Proteomes" id="UP000439983"/>
    </source>
</evidence>
<dbReference type="InterPro" id="IPR005493">
    <property type="entry name" value="RraA/RraA-like"/>
</dbReference>
<evidence type="ECO:0000256" key="2">
    <source>
        <dbReference type="ARBA" id="ARBA00016549"/>
    </source>
</evidence>
<dbReference type="InterPro" id="IPR036704">
    <property type="entry name" value="RraA/RraA-like_sf"/>
</dbReference>
<gene>
    <name evidence="6" type="ORF">GHK62_07895</name>
</gene>
<dbReference type="Gene3D" id="3.50.30.40">
    <property type="entry name" value="Ribonuclease E inhibitor RraA/RraA-like"/>
    <property type="match status" value="1"/>
</dbReference>
<dbReference type="CDD" id="cd16841">
    <property type="entry name" value="RraA_family"/>
    <property type="match status" value="1"/>
</dbReference>
<keyword evidence="5" id="KW-0460">Magnesium</keyword>
<sequence>MTEPYRIRKQPKAIPETLRTLLEGVETATIGHFEYLGFAAADIVPVFPTKAIGTAVTVAAPGRDGAVIYKAIDLLRPGDVLVISRVDRDDIACVGGGVVAAARARGALAIIVDGPCTDVEEIRASQFPVWCRGVSSKTTSRRHQLGGAINAPIACGGAAVLPGYAVVADTEGVFVAEPSDMRRIAEIALKRQQRSLELRPYLEAGHSIFELDRIVS</sequence>
<keyword evidence="7" id="KW-1185">Reference proteome</keyword>